<dbReference type="PANTHER" id="PTHR47529:SF1">
    <property type="entry name" value="PERIPLASMIC CHAPERONE PPID"/>
    <property type="match status" value="1"/>
</dbReference>
<reference evidence="5" key="1">
    <citation type="journal article" date="2012" name="PLoS ONE">
        <title>Gene sets for utilization of primary and secondary nutrition supplies in the distal gut of endangered iberian lynx.</title>
        <authorList>
            <person name="Alcaide M."/>
            <person name="Messina E."/>
            <person name="Richter M."/>
            <person name="Bargiela R."/>
            <person name="Peplies J."/>
            <person name="Huws S.A."/>
            <person name="Newbold C.J."/>
            <person name="Golyshin P.N."/>
            <person name="Simon M.A."/>
            <person name="Lopez G."/>
            <person name="Yakimov M.M."/>
            <person name="Ferrer M."/>
        </authorList>
    </citation>
    <scope>NUCLEOTIDE SEQUENCE</scope>
</reference>
<dbReference type="GO" id="GO:0005886">
    <property type="term" value="C:plasma membrane"/>
    <property type="evidence" value="ECO:0007669"/>
    <property type="project" value="UniProtKB-SubCell"/>
</dbReference>
<dbReference type="InterPro" id="IPR052029">
    <property type="entry name" value="PpiD_chaperone"/>
</dbReference>
<accession>J9GA14</accession>
<keyword evidence="2" id="KW-1003">Cell membrane</keyword>
<evidence type="ECO:0000256" key="3">
    <source>
        <dbReference type="ARBA" id="ARBA00023136"/>
    </source>
</evidence>
<name>J9GA14_9ZZZZ</name>
<evidence type="ECO:0000256" key="4">
    <source>
        <dbReference type="ARBA" id="ARBA00023186"/>
    </source>
</evidence>
<comment type="subcellular location">
    <subcellularLocation>
        <location evidence="1">Cell membrane</location>
    </subcellularLocation>
</comment>
<organism evidence="5">
    <name type="scientific">gut metagenome</name>
    <dbReference type="NCBI Taxonomy" id="749906"/>
    <lineage>
        <taxon>unclassified sequences</taxon>
        <taxon>metagenomes</taxon>
        <taxon>organismal metagenomes</taxon>
    </lineage>
</organism>
<comment type="caution">
    <text evidence="5">The sequence shown here is derived from an EMBL/GenBank/DDBJ whole genome shotgun (WGS) entry which is preliminary data.</text>
</comment>
<evidence type="ECO:0000256" key="2">
    <source>
        <dbReference type="ARBA" id="ARBA00022475"/>
    </source>
</evidence>
<protein>
    <submittedName>
        <fullName evidence="5">Peptidyl-prolyl cis-trans isomerase</fullName>
    </submittedName>
</protein>
<dbReference type="AlphaFoldDB" id="J9GA14"/>
<evidence type="ECO:0000256" key="1">
    <source>
        <dbReference type="ARBA" id="ARBA00004236"/>
    </source>
</evidence>
<dbReference type="PANTHER" id="PTHR47529">
    <property type="entry name" value="PEPTIDYL-PROLYL CIS-TRANS ISOMERASE D"/>
    <property type="match status" value="1"/>
</dbReference>
<dbReference type="GO" id="GO:0016853">
    <property type="term" value="F:isomerase activity"/>
    <property type="evidence" value="ECO:0007669"/>
    <property type="project" value="UniProtKB-KW"/>
</dbReference>
<proteinExistence type="predicted"/>
<dbReference type="Pfam" id="PF13623">
    <property type="entry name" value="SurA_N_2"/>
    <property type="match status" value="1"/>
</dbReference>
<keyword evidence="5" id="KW-0413">Isomerase</keyword>
<dbReference type="InterPro" id="IPR027304">
    <property type="entry name" value="Trigger_fact/SurA_dom_sf"/>
</dbReference>
<gene>
    <name evidence="5" type="ORF">EVA_08207</name>
</gene>
<sequence>MTLVFDNNTSFLGPDMEAGESFGKEITIQDYESNVNQEENFLQVFNTLRSGQAVRFNEEQKRQIREIVWKEFLTLSTVENEAKALGLTVTENDVKNALINSGTRESEFFKMVGAVAGNPSIEGYKQFMATFEKQLVQVRQTNPEMEEFLHQLHQACLYSEKKLASSLLLNKYTALMNSSFTANPVTAKLYMNETNTLESAEVAAVPYSSISDSTVTVSDSELKSKYDAYKQLFRTPGETRFVKLIDVRVSPSFEDRAAIIDEVKSKEAALRLTNEREAIANIVADSKSTVSYDQGYYTKEAFQQGFGDIAAALDTMKVGNVSATKNTGMEVTTFKLVDKKLSADEVLVRYIATRDKAQADSVLNAIKGGSKFGDLAKSLGQQDTAMWIPTSVYVERPANAQENVYTSPCQMKVKEVGILAAQQNFAVMELVDQKNLTNKYNVAVVRYPMEYSDKTYEEALSKAQNFLANSKSVEDFSKNAGKENYYVQDIPDFNTVSYTTIVPNSGDQGKSLVRWILDEAKAGDISNIYECPYERSEAHLLMAAVVSEDNGDYRSLEDNDVKNFITELVKQDKKAEMILAQTKNVKSMADAKQLQNVVTDSINNLSLGEMPSVTGIGSAEPALSGAMAKAKAGEFIGNIKGAAAVYMLQSNNKQEVANVDLQTMMTNLKMYQKSTIFGRSQNMYGGQGMNTYPDNLLNYLNSIYGKVVDHRYKF</sequence>
<dbReference type="EMBL" id="AMCI01002078">
    <property type="protein sequence ID" value="EJX03689.1"/>
    <property type="molecule type" value="Genomic_DNA"/>
</dbReference>
<keyword evidence="4" id="KW-0143">Chaperone</keyword>
<keyword evidence="3" id="KW-0472">Membrane</keyword>
<dbReference type="SUPFAM" id="SSF109998">
    <property type="entry name" value="Triger factor/SurA peptide-binding domain-like"/>
    <property type="match status" value="1"/>
</dbReference>
<evidence type="ECO:0000313" key="5">
    <source>
        <dbReference type="EMBL" id="EJX03689.1"/>
    </source>
</evidence>